<reference evidence="3" key="1">
    <citation type="journal article" date="2013" name="Genome">
        <title>Draft Genome Sequences of Porphyromonas crevioricanis JCM 15906T and Porphyromonas cansulci JCM 13913T Isolated from a Canine Oral Cavity.</title>
        <authorList>
            <person name="Sakamoto M."/>
            <person name="Tanaka N."/>
            <person name="Shiwa Y."/>
            <person name="Yoshikawa H."/>
            <person name="Ohkuma M."/>
        </authorList>
    </citation>
    <scope>NUCLEOTIDE SEQUENCE [LARGE SCALE GENOMIC DNA]</scope>
    <source>
        <strain evidence="3">JCM 15906</strain>
    </source>
</reference>
<dbReference type="AlphaFoldDB" id="T1CPK1"/>
<protein>
    <submittedName>
        <fullName evidence="2">Uncharacterized protein</fullName>
    </submittedName>
</protein>
<comment type="caution">
    <text evidence="2">The sequence shown here is derived from an EMBL/GenBank/DDBJ whole genome shotgun (WGS) entry which is preliminary data.</text>
</comment>
<evidence type="ECO:0000256" key="1">
    <source>
        <dbReference type="SAM" id="Phobius"/>
    </source>
</evidence>
<keyword evidence="1" id="KW-0812">Transmembrane</keyword>
<feature type="transmembrane region" description="Helical" evidence="1">
    <location>
        <begin position="33"/>
        <end position="55"/>
    </location>
</feature>
<sequence>MATDMEEKKEQERSFELRSEKVRSIVGQIPSSLVRYGITAIGVVLLCIVAVAYFLPYKQVYSGTAVIHEIGSEHKADTTEINVLLKFGEKRPNVLMEGASIEFQSAVEVVKGNILSLSMERDTLGRQEALCRVPLRPMKKLEHREVDFLLTIHSENLLTHFFSGFLGK</sequence>
<accession>T1CPK1</accession>
<evidence type="ECO:0000313" key="2">
    <source>
        <dbReference type="EMBL" id="GAD05752.1"/>
    </source>
</evidence>
<gene>
    <name evidence="2" type="ORF">PORCRE_1460</name>
</gene>
<evidence type="ECO:0000313" key="3">
    <source>
        <dbReference type="Proteomes" id="UP000018031"/>
    </source>
</evidence>
<organism evidence="2 3">
    <name type="scientific">Porphyromonas crevioricanis JCM 15906</name>
    <dbReference type="NCBI Taxonomy" id="1305617"/>
    <lineage>
        <taxon>Bacteria</taxon>
        <taxon>Pseudomonadati</taxon>
        <taxon>Bacteroidota</taxon>
        <taxon>Bacteroidia</taxon>
        <taxon>Bacteroidales</taxon>
        <taxon>Porphyromonadaceae</taxon>
        <taxon>Porphyromonas</taxon>
    </lineage>
</organism>
<dbReference type="EMBL" id="BAOU01000040">
    <property type="protein sequence ID" value="GAD05752.1"/>
    <property type="molecule type" value="Genomic_DNA"/>
</dbReference>
<name>T1CPK1_9PORP</name>
<keyword evidence="1" id="KW-1133">Transmembrane helix</keyword>
<keyword evidence="1" id="KW-0472">Membrane</keyword>
<reference evidence="2 3" key="2">
    <citation type="journal article" date="2013" name="Genome Announc.">
        <title>Draft Genome Sequences of Porphyromonas crevioricanis JCM 15906T and Porphyromonas cansulci JCM 13913T Isolated from a Canine Oral Cavity.</title>
        <authorList>
            <person name="Sakamoto M."/>
            <person name="Tanaka N."/>
            <person name="Shiwa Y."/>
            <person name="Yoshikawa H."/>
            <person name="Ohkuma M."/>
        </authorList>
    </citation>
    <scope>NUCLEOTIDE SEQUENCE [LARGE SCALE GENOMIC DNA]</scope>
    <source>
        <strain evidence="2 3">JCM 15906</strain>
    </source>
</reference>
<dbReference type="Proteomes" id="UP000018031">
    <property type="component" value="Unassembled WGS sequence"/>
</dbReference>
<proteinExistence type="predicted"/>